<keyword evidence="1" id="KW-1133">Transmembrane helix</keyword>
<sequence>MAMRISGSTMRRNVRKVHLWLGLTLGGFFALLGLTGSALVFYQAIDGCLHPEIRVETSQPAPGWNSPVWDRALATLHVRWPDRKGNWRFEVTGEPGALPVRYQPPHAGHHDRRVMVWLSPDGRTILREAVWGEYLMTFIYDLHMQLALGETGHAAVGWIGVGLVFLLATGLWAWWPRGTWRKAFRYKHEGSLSRRLRDIHKLAGLGGLALLLMLAITGAMLALPGQTGAVMAPILGTAKAEPAPHSSGRTGRQVPIRQALIAAHAELPDARIAWVEAPGPGDGAFMVRMQQPDDPSFRFPHSFVFVDQYDGQVLRVDDSRQAEPAVLVTN</sequence>
<feature type="transmembrane region" description="Helical" evidence="1">
    <location>
        <begin position="155"/>
        <end position="175"/>
    </location>
</feature>
<dbReference type="AlphaFoldDB" id="A0A2W5NAQ9"/>
<keyword evidence="1" id="KW-0812">Transmembrane</keyword>
<evidence type="ECO:0000313" key="3">
    <source>
        <dbReference type="Proteomes" id="UP000249082"/>
    </source>
</evidence>
<dbReference type="InterPro" id="IPR005625">
    <property type="entry name" value="PepSY-ass_TM"/>
</dbReference>
<dbReference type="EMBL" id="QFPX01000036">
    <property type="protein sequence ID" value="PZQ50586.1"/>
    <property type="molecule type" value="Genomic_DNA"/>
</dbReference>
<gene>
    <name evidence="2" type="ORF">DI555_22710</name>
</gene>
<evidence type="ECO:0000313" key="2">
    <source>
        <dbReference type="EMBL" id="PZQ50586.1"/>
    </source>
</evidence>
<accession>A0A2W5NAQ9</accession>
<organism evidence="2 3">
    <name type="scientific">Novosphingobium pentaromativorans</name>
    <dbReference type="NCBI Taxonomy" id="205844"/>
    <lineage>
        <taxon>Bacteria</taxon>
        <taxon>Pseudomonadati</taxon>
        <taxon>Pseudomonadota</taxon>
        <taxon>Alphaproteobacteria</taxon>
        <taxon>Sphingomonadales</taxon>
        <taxon>Sphingomonadaceae</taxon>
        <taxon>Novosphingobium</taxon>
    </lineage>
</organism>
<feature type="transmembrane region" description="Helical" evidence="1">
    <location>
        <begin position="202"/>
        <end position="223"/>
    </location>
</feature>
<proteinExistence type="predicted"/>
<protein>
    <submittedName>
        <fullName evidence="2">PepSY domain-containing protein</fullName>
    </submittedName>
</protein>
<comment type="caution">
    <text evidence="2">The sequence shown here is derived from an EMBL/GenBank/DDBJ whole genome shotgun (WGS) entry which is preliminary data.</text>
</comment>
<reference evidence="2 3" key="1">
    <citation type="submission" date="2017-08" db="EMBL/GenBank/DDBJ databases">
        <title>Infants hospitalized years apart are colonized by the same room-sourced microbial strains.</title>
        <authorList>
            <person name="Brooks B."/>
            <person name="Olm M.R."/>
            <person name="Firek B.A."/>
            <person name="Baker R."/>
            <person name="Thomas B.C."/>
            <person name="Morowitz M.J."/>
            <person name="Banfield J.F."/>
        </authorList>
    </citation>
    <scope>NUCLEOTIDE SEQUENCE [LARGE SCALE GENOMIC DNA]</scope>
    <source>
        <strain evidence="2">S2_005_002_R2_33</strain>
    </source>
</reference>
<dbReference type="PANTHER" id="PTHR34219">
    <property type="entry name" value="IRON-REGULATED INNER MEMBRANE PROTEIN-RELATED"/>
    <property type="match status" value="1"/>
</dbReference>
<dbReference type="Pfam" id="PF03929">
    <property type="entry name" value="PepSY_TM"/>
    <property type="match status" value="1"/>
</dbReference>
<name>A0A2W5NAQ9_9SPHN</name>
<keyword evidence="1" id="KW-0472">Membrane</keyword>
<dbReference type="Proteomes" id="UP000249082">
    <property type="component" value="Unassembled WGS sequence"/>
</dbReference>
<evidence type="ECO:0000256" key="1">
    <source>
        <dbReference type="SAM" id="Phobius"/>
    </source>
</evidence>